<accession>A0A561Q0Y1</accession>
<dbReference type="OrthoDB" id="54411at2"/>
<keyword evidence="1" id="KW-0238">DNA-binding</keyword>
<dbReference type="RefSeq" id="WP_145643400.1">
    <property type="nucleotide sequence ID" value="NZ_VIWP01000016.1"/>
</dbReference>
<gene>
    <name evidence="1" type="ORF">FHW37_11628</name>
</gene>
<dbReference type="GO" id="GO:0003677">
    <property type="term" value="F:DNA binding"/>
    <property type="evidence" value="ECO:0007669"/>
    <property type="project" value="UniProtKB-KW"/>
</dbReference>
<keyword evidence="2" id="KW-1185">Reference proteome</keyword>
<dbReference type="EMBL" id="VIWP01000016">
    <property type="protein sequence ID" value="TWF44024.1"/>
    <property type="molecule type" value="Genomic_DNA"/>
</dbReference>
<reference evidence="1 2" key="1">
    <citation type="submission" date="2019-06" db="EMBL/GenBank/DDBJ databases">
        <title>Sorghum-associated microbial communities from plants grown in Nebraska, USA.</title>
        <authorList>
            <person name="Schachtman D."/>
        </authorList>
    </citation>
    <scope>NUCLEOTIDE SEQUENCE [LARGE SCALE GENOMIC DNA]</scope>
    <source>
        <strain evidence="1 2">1225</strain>
    </source>
</reference>
<name>A0A561Q0Y1_9HYPH</name>
<organism evidence="1 2">
    <name type="scientific">Neorhizobium alkalisoli</name>
    <dbReference type="NCBI Taxonomy" id="528178"/>
    <lineage>
        <taxon>Bacteria</taxon>
        <taxon>Pseudomonadati</taxon>
        <taxon>Pseudomonadota</taxon>
        <taxon>Alphaproteobacteria</taxon>
        <taxon>Hyphomicrobiales</taxon>
        <taxon>Rhizobiaceae</taxon>
        <taxon>Rhizobium/Agrobacterium group</taxon>
        <taxon>Neorhizobium</taxon>
    </lineage>
</organism>
<dbReference type="Proteomes" id="UP000320653">
    <property type="component" value="Unassembled WGS sequence"/>
</dbReference>
<evidence type="ECO:0000313" key="1">
    <source>
        <dbReference type="EMBL" id="TWF44024.1"/>
    </source>
</evidence>
<evidence type="ECO:0000313" key="2">
    <source>
        <dbReference type="Proteomes" id="UP000320653"/>
    </source>
</evidence>
<dbReference type="InterPro" id="IPR011990">
    <property type="entry name" value="TPR-like_helical_dom_sf"/>
</dbReference>
<dbReference type="SUPFAM" id="SSF48452">
    <property type="entry name" value="TPR-like"/>
    <property type="match status" value="1"/>
</dbReference>
<proteinExistence type="predicted"/>
<dbReference type="AlphaFoldDB" id="A0A561Q0Y1"/>
<comment type="caution">
    <text evidence="1">The sequence shown here is derived from an EMBL/GenBank/DDBJ whole genome shotgun (WGS) entry which is preliminary data.</text>
</comment>
<protein>
    <submittedName>
        <fullName evidence="1">DNA-binding SARP family transcriptional activator</fullName>
    </submittedName>
</protein>
<sequence length="609" mass="66718">MRYVLTTLGGGDLSDGNENSIRVPALSLVMCAYLFDAGRSVARRDLAQLLWPGNPDAALTNLRSTLLRTNTVAAAHGVPLLIDQSSAVALNVEAVSCDLEIITQPAGIARLRALNDAVSRKFFPAYGDRRDAIGQWVRDMRARLAQELRCEFLRNKATDVAGARAEIKRAAVLLLEWDPNDEDVRLALAQGSFQGMGSHTGNVWPRPREADRFASSISLEQPGQALPRQAPPRIALLPPEPLETVDKSGSVANALIEDLTISLCVDRTVSVVAPYTAAKIRNADNKAALLEQHDVIYALDTKMSGDSLFVQLIFMPRDEIVWAKRFQLEEEKIVAGRNAMAEAIQSSIIQKVGMLAPLDTDFRQKPRAYLSYLGGLRSLSHTTLPNVRKARRLFTEALEHDRGFAAALAGVSRTLTLEWVLTAQGDGELLARAERTALKAISEDSRFAGGFKELGVTQLYMGKIDDSLSALAEAEQASPHYADVLSSHADSLNHAGKPKEALGKAMAALALNPIAPDTYFWTAAGASFFLGEYQRALAYLDRMDDSRPASRLAAACWSLLGDTPKAKNSRLRVLSENPGFDLERWLSMVPLKEKWQIELYREGLRKAGF</sequence>
<dbReference type="Gene3D" id="1.25.40.10">
    <property type="entry name" value="Tetratricopeptide repeat domain"/>
    <property type="match status" value="1"/>
</dbReference>